<dbReference type="GO" id="GO:0015627">
    <property type="term" value="C:type II protein secretion system complex"/>
    <property type="evidence" value="ECO:0007669"/>
    <property type="project" value="TreeGrafter"/>
</dbReference>
<feature type="region of interest" description="Disordered" evidence="4">
    <location>
        <begin position="522"/>
        <end position="563"/>
    </location>
</feature>
<accession>A0A517R257</accession>
<feature type="domain" description="NolW-like" evidence="5">
    <location>
        <begin position="931"/>
        <end position="1012"/>
    </location>
</feature>
<organism evidence="6 7">
    <name type="scientific">Stratiformator vulcanicus</name>
    <dbReference type="NCBI Taxonomy" id="2527980"/>
    <lineage>
        <taxon>Bacteria</taxon>
        <taxon>Pseudomonadati</taxon>
        <taxon>Planctomycetota</taxon>
        <taxon>Planctomycetia</taxon>
        <taxon>Planctomycetales</taxon>
        <taxon>Planctomycetaceae</taxon>
        <taxon>Stratiformator</taxon>
    </lineage>
</organism>
<dbReference type="RefSeq" id="WP_145364015.1">
    <property type="nucleotide sequence ID" value="NZ_CP036268.1"/>
</dbReference>
<dbReference type="GO" id="GO:0016020">
    <property type="term" value="C:membrane"/>
    <property type="evidence" value="ECO:0007669"/>
    <property type="project" value="UniProtKB-SubCell"/>
</dbReference>
<evidence type="ECO:0000256" key="1">
    <source>
        <dbReference type="ARBA" id="ARBA00004370"/>
    </source>
</evidence>
<dbReference type="Gene3D" id="3.30.1370.120">
    <property type="match status" value="5"/>
</dbReference>
<name>A0A517R257_9PLAN</name>
<dbReference type="Proteomes" id="UP000317318">
    <property type="component" value="Chromosome"/>
</dbReference>
<evidence type="ECO:0000313" key="6">
    <source>
        <dbReference type="EMBL" id="QDT37941.1"/>
    </source>
</evidence>
<feature type="compositionally biased region" description="Acidic residues" evidence="4">
    <location>
        <begin position="271"/>
        <end position="282"/>
    </location>
</feature>
<dbReference type="GO" id="GO:0009306">
    <property type="term" value="P:protein secretion"/>
    <property type="evidence" value="ECO:0007669"/>
    <property type="project" value="TreeGrafter"/>
</dbReference>
<keyword evidence="3" id="KW-0472">Membrane</keyword>
<keyword evidence="2" id="KW-0732">Signal</keyword>
<evidence type="ECO:0000256" key="2">
    <source>
        <dbReference type="ARBA" id="ARBA00022729"/>
    </source>
</evidence>
<feature type="domain" description="NolW-like" evidence="5">
    <location>
        <begin position="1024"/>
        <end position="1122"/>
    </location>
</feature>
<feature type="region of interest" description="Disordered" evidence="4">
    <location>
        <begin position="785"/>
        <end position="812"/>
    </location>
</feature>
<feature type="domain" description="NolW-like" evidence="5">
    <location>
        <begin position="612"/>
        <end position="666"/>
    </location>
</feature>
<feature type="domain" description="NolW-like" evidence="5">
    <location>
        <begin position="426"/>
        <end position="479"/>
    </location>
</feature>
<dbReference type="EMBL" id="CP036268">
    <property type="protein sequence ID" value="QDT37941.1"/>
    <property type="molecule type" value="Genomic_DNA"/>
</dbReference>
<protein>
    <submittedName>
        <fullName evidence="6">Bacterial type II/III secretion system short domain protein</fullName>
    </submittedName>
</protein>
<dbReference type="PANTHER" id="PTHR30332:SF24">
    <property type="entry name" value="SECRETIN GSPD-RELATED"/>
    <property type="match status" value="1"/>
</dbReference>
<dbReference type="OrthoDB" id="221929at2"/>
<evidence type="ECO:0000259" key="5">
    <source>
        <dbReference type="Pfam" id="PF03958"/>
    </source>
</evidence>
<feature type="compositionally biased region" description="Polar residues" evidence="4">
    <location>
        <begin position="551"/>
        <end position="563"/>
    </location>
</feature>
<feature type="compositionally biased region" description="Basic and acidic residues" evidence="4">
    <location>
        <begin position="527"/>
        <end position="550"/>
    </location>
</feature>
<feature type="region of interest" description="Disordered" evidence="4">
    <location>
        <begin position="845"/>
        <end position="892"/>
    </location>
</feature>
<gene>
    <name evidence="6" type="ORF">Pan189_23240</name>
</gene>
<feature type="compositionally biased region" description="Basic and acidic residues" evidence="4">
    <location>
        <begin position="1050"/>
        <end position="1059"/>
    </location>
</feature>
<feature type="region of interest" description="Disordered" evidence="4">
    <location>
        <begin position="171"/>
        <end position="318"/>
    </location>
</feature>
<sequence>MAAHRNSLRWIVSACFLGVLTILPVSAQAQRGGGFGRPQTPLMYLRDEDVQQELGITEEQRSELMDIVSRTFSQSGNMFENFRRMRSAETDEERNRIREEIRSQMQERIKEIEVDAQRVISGGQFSRLKQIALQAQGSRAIAQEELQQELGLSEDQRSKVSELNDQRSEALRALGRDADPEESQRIRDDFDGKIQEVLTDDQKSQWKQKMGEPSEAAQKMVQNRGGGDRNRTRRGGRDEDNDSERRGPPGSRQDVENKPESRSASRGEDNAQQDDSADDLPTGDETPVVVNTPETQVPDGAEVTASFGSDAGTTGQATEETGKISFNFRYAPWPDVLRLFAEVGGLTLDLNEVPQGTFSYYDPNSYTPTEAIDVINGYLLPKGFILVRRDNFLVSVDVSEGIAPNLVPDVSLEELDNRGKNELLSVVIPLSGIDAEKAAEEAQALLGPQGTVASLSASNAIAVTDIGANLRRIRDLLEKATLREGPTDMAFRSFKVRNIPVSEAERTIRNLFGIGSGVPNVSAAASGERDRDRRRSSWDRRREDDGRRDQSGQAQASDPTIQIASDSRTNTLLVSATIAKLTMIEQVLQTVDVGGEGSDFVDEVKDNKPFLRVYELEEADAFEVSKTLNALMPGVVVNEDARNDLLHIFASPADQKEAEQLIRQLDGLGGGQSVAVMPLSTADPASTALVLRSLFAGDEDRAPKIEADNFGRRIMVRGTPDQITQVRSLLTQLGENGQAGQQSLVSGKGPIRMIPLGGRDPSDLLPLIERLWNASGRANIRVVVPSDEGESRRPSSRLEATDIGSDRGPTIRSATLLQSTANETDEPDASDGDADFEDWAREIFGESPDDGAAPKSQSGGESTRPMTSSPNSTGNDEADRRSQASAPPEVTVTVRGGQLMLLSEDEDILDQLEQLVQSLMLTSKPQTQWTVFYLRTADATTSASMLQQLFPDATIGGGLLLGSSSSADGLSPLGSDPTVEIIPETRLNALFVRGPKQTVDRMEEVLKLLDSAELPESLRDRVPRTIPVAYADVSEVAAILKDVYADQMGDNDRGRDANRGRGQRGGNGSNPFEAMLGGMQAASRPTEVRVSIGVDTQTSQIVVSANEATFNEISRLVETLDDSARAANRTVRVMSVNKENSLLIQQALGSVIPKVRVSTTGTPQSGRSASPSSSSSARSGDDAAAAQARDAIRQQMLERFRQTQGGGGRPAGAEAQNRGGNQRGSGGGDRGNRGQRGRR</sequence>
<evidence type="ECO:0000313" key="7">
    <source>
        <dbReference type="Proteomes" id="UP000317318"/>
    </source>
</evidence>
<dbReference type="PANTHER" id="PTHR30332">
    <property type="entry name" value="PROBABLE GENERAL SECRETION PATHWAY PROTEIN D"/>
    <property type="match status" value="1"/>
</dbReference>
<feature type="region of interest" description="Disordered" evidence="4">
    <location>
        <begin position="1048"/>
        <end position="1072"/>
    </location>
</feature>
<evidence type="ECO:0000256" key="3">
    <source>
        <dbReference type="ARBA" id="ARBA00023136"/>
    </source>
</evidence>
<dbReference type="KEGG" id="svp:Pan189_23240"/>
<dbReference type="InterPro" id="IPR038591">
    <property type="entry name" value="NolW-like_sf"/>
</dbReference>
<feature type="compositionally biased region" description="Low complexity" evidence="4">
    <location>
        <begin position="1163"/>
        <end position="1189"/>
    </location>
</feature>
<feature type="compositionally biased region" description="Basic and acidic residues" evidence="4">
    <location>
        <begin position="171"/>
        <end position="212"/>
    </location>
</feature>
<feature type="compositionally biased region" description="Polar residues" evidence="4">
    <location>
        <begin position="855"/>
        <end position="875"/>
    </location>
</feature>
<evidence type="ECO:0000256" key="4">
    <source>
        <dbReference type="SAM" id="MobiDB-lite"/>
    </source>
</evidence>
<dbReference type="AlphaFoldDB" id="A0A517R257"/>
<feature type="domain" description="NolW-like" evidence="5">
    <location>
        <begin position="492"/>
        <end position="595"/>
    </location>
</feature>
<feature type="compositionally biased region" description="Basic and acidic residues" evidence="4">
    <location>
        <begin position="1190"/>
        <end position="1201"/>
    </location>
</feature>
<dbReference type="InterPro" id="IPR005644">
    <property type="entry name" value="NolW-like"/>
</dbReference>
<dbReference type="Pfam" id="PF03958">
    <property type="entry name" value="Secretin_N"/>
    <property type="match status" value="5"/>
</dbReference>
<keyword evidence="7" id="KW-1185">Reference proteome</keyword>
<reference evidence="6 7" key="1">
    <citation type="submission" date="2019-02" db="EMBL/GenBank/DDBJ databases">
        <title>Deep-cultivation of Planctomycetes and their phenomic and genomic characterization uncovers novel biology.</title>
        <authorList>
            <person name="Wiegand S."/>
            <person name="Jogler M."/>
            <person name="Boedeker C."/>
            <person name="Pinto D."/>
            <person name="Vollmers J."/>
            <person name="Rivas-Marin E."/>
            <person name="Kohn T."/>
            <person name="Peeters S.H."/>
            <person name="Heuer A."/>
            <person name="Rast P."/>
            <person name="Oberbeckmann S."/>
            <person name="Bunk B."/>
            <person name="Jeske O."/>
            <person name="Meyerdierks A."/>
            <person name="Storesund J.E."/>
            <person name="Kallscheuer N."/>
            <person name="Luecker S."/>
            <person name="Lage O.M."/>
            <person name="Pohl T."/>
            <person name="Merkel B.J."/>
            <person name="Hornburger P."/>
            <person name="Mueller R.-W."/>
            <person name="Bruemmer F."/>
            <person name="Labrenz M."/>
            <person name="Spormann A.M."/>
            <person name="Op den Camp H."/>
            <person name="Overmann J."/>
            <person name="Amann R."/>
            <person name="Jetten M.S.M."/>
            <person name="Mascher T."/>
            <person name="Medema M.H."/>
            <person name="Devos D.P."/>
            <person name="Kaster A.-K."/>
            <person name="Ovreas L."/>
            <person name="Rohde M."/>
            <person name="Galperin M.Y."/>
            <person name="Jogler C."/>
        </authorList>
    </citation>
    <scope>NUCLEOTIDE SEQUENCE [LARGE SCALE GENOMIC DNA]</scope>
    <source>
        <strain evidence="6 7">Pan189</strain>
    </source>
</reference>
<proteinExistence type="predicted"/>
<comment type="subcellular location">
    <subcellularLocation>
        <location evidence="1">Membrane</location>
    </subcellularLocation>
</comment>
<feature type="compositionally biased region" description="Basic and acidic residues" evidence="4">
    <location>
        <begin position="226"/>
        <end position="269"/>
    </location>
</feature>
<dbReference type="InterPro" id="IPR050810">
    <property type="entry name" value="Bact_Secretion_Sys_Channel"/>
</dbReference>
<feature type="region of interest" description="Disordered" evidence="4">
    <location>
        <begin position="1155"/>
        <end position="1239"/>
    </location>
</feature>